<comment type="caution">
    <text evidence="1">The sequence shown here is derived from an EMBL/GenBank/DDBJ whole genome shotgun (WGS) entry which is preliminary data.</text>
</comment>
<sequence length="71" mass="8040">MESLPLEKPSPSVVAGVVRASLGPVVEKHFGDECFDELFDLLRQKFEESFSIVDPEETNISLFVLLKRRAF</sequence>
<organism evidence="1 2">
    <name type="scientific">Rhamnella rubrinervis</name>
    <dbReference type="NCBI Taxonomy" id="2594499"/>
    <lineage>
        <taxon>Eukaryota</taxon>
        <taxon>Viridiplantae</taxon>
        <taxon>Streptophyta</taxon>
        <taxon>Embryophyta</taxon>
        <taxon>Tracheophyta</taxon>
        <taxon>Spermatophyta</taxon>
        <taxon>Magnoliopsida</taxon>
        <taxon>eudicotyledons</taxon>
        <taxon>Gunneridae</taxon>
        <taxon>Pentapetalae</taxon>
        <taxon>rosids</taxon>
        <taxon>fabids</taxon>
        <taxon>Rosales</taxon>
        <taxon>Rhamnaceae</taxon>
        <taxon>rhamnoid group</taxon>
        <taxon>Rhamneae</taxon>
        <taxon>Rhamnella</taxon>
    </lineage>
</organism>
<keyword evidence="2" id="KW-1185">Reference proteome</keyword>
<dbReference type="InterPro" id="IPR029063">
    <property type="entry name" value="SAM-dependent_MTases_sf"/>
</dbReference>
<dbReference type="AlphaFoldDB" id="A0A8K0E085"/>
<dbReference type="Pfam" id="PF03492">
    <property type="entry name" value="Methyltransf_7"/>
    <property type="match status" value="1"/>
</dbReference>
<gene>
    <name evidence="1" type="ORF">FNV43_RR19977</name>
</gene>
<dbReference type="GO" id="GO:0008168">
    <property type="term" value="F:methyltransferase activity"/>
    <property type="evidence" value="ECO:0007669"/>
    <property type="project" value="InterPro"/>
</dbReference>
<dbReference type="InterPro" id="IPR005299">
    <property type="entry name" value="MeTrfase_7"/>
</dbReference>
<protein>
    <recommendedName>
        <fullName evidence="3">SAM dependent carboxyl methyltransferase</fullName>
    </recommendedName>
</protein>
<dbReference type="SUPFAM" id="SSF53335">
    <property type="entry name" value="S-adenosyl-L-methionine-dependent methyltransferases"/>
    <property type="match status" value="1"/>
</dbReference>
<evidence type="ECO:0000313" key="2">
    <source>
        <dbReference type="Proteomes" id="UP000796880"/>
    </source>
</evidence>
<accession>A0A8K0E085</accession>
<name>A0A8K0E085_9ROSA</name>
<dbReference type="Proteomes" id="UP000796880">
    <property type="component" value="Unassembled WGS sequence"/>
</dbReference>
<evidence type="ECO:0008006" key="3">
    <source>
        <dbReference type="Google" id="ProtNLM"/>
    </source>
</evidence>
<dbReference type="EMBL" id="VOIH02000009">
    <property type="protein sequence ID" value="KAF3437224.1"/>
    <property type="molecule type" value="Genomic_DNA"/>
</dbReference>
<evidence type="ECO:0000313" key="1">
    <source>
        <dbReference type="EMBL" id="KAF3437224.1"/>
    </source>
</evidence>
<reference evidence="1" key="1">
    <citation type="submission" date="2020-03" db="EMBL/GenBank/DDBJ databases">
        <title>A high-quality chromosome-level genome assembly of a woody plant with both climbing and erect habits, Rhamnella rubrinervis.</title>
        <authorList>
            <person name="Lu Z."/>
            <person name="Yang Y."/>
            <person name="Zhu X."/>
            <person name="Sun Y."/>
        </authorList>
    </citation>
    <scope>NUCLEOTIDE SEQUENCE</scope>
    <source>
        <strain evidence="1">BYM</strain>
        <tissue evidence="1">Leaf</tissue>
    </source>
</reference>
<proteinExistence type="predicted"/>